<name>A0A3B1D4Q1_9ZZZZ</name>
<evidence type="ECO:0000313" key="1">
    <source>
        <dbReference type="EMBL" id="VAX37846.1"/>
    </source>
</evidence>
<evidence type="ECO:0008006" key="2">
    <source>
        <dbReference type="Google" id="ProtNLM"/>
    </source>
</evidence>
<sequence>MVRVGGLTTKYYKETRGVKVSGGSKVKSGTVLTRQGDKWQPGINVIGRTHLTAACAGEVYFTKKKNNYRREITLINIKAIEN</sequence>
<organism evidence="1">
    <name type="scientific">hydrothermal vent metagenome</name>
    <dbReference type="NCBI Taxonomy" id="652676"/>
    <lineage>
        <taxon>unclassified sequences</taxon>
        <taxon>metagenomes</taxon>
        <taxon>ecological metagenomes</taxon>
    </lineage>
</organism>
<gene>
    <name evidence="1" type="ORF">MNBD_UNCLBAC01-1670</name>
</gene>
<protein>
    <recommendedName>
        <fullName evidence="2">LSU ribosomal protein L27p</fullName>
    </recommendedName>
</protein>
<proteinExistence type="predicted"/>
<dbReference type="InterPro" id="IPR001684">
    <property type="entry name" value="Ribosomal_bL27"/>
</dbReference>
<dbReference type="AlphaFoldDB" id="A0A3B1D4Q1"/>
<dbReference type="GO" id="GO:0005840">
    <property type="term" value="C:ribosome"/>
    <property type="evidence" value="ECO:0007669"/>
    <property type="project" value="InterPro"/>
</dbReference>
<dbReference type="GO" id="GO:0003735">
    <property type="term" value="F:structural constituent of ribosome"/>
    <property type="evidence" value="ECO:0007669"/>
    <property type="project" value="InterPro"/>
</dbReference>
<dbReference type="GO" id="GO:0006412">
    <property type="term" value="P:translation"/>
    <property type="evidence" value="ECO:0007669"/>
    <property type="project" value="InterPro"/>
</dbReference>
<dbReference type="SUPFAM" id="SSF110324">
    <property type="entry name" value="Ribosomal L27 protein-like"/>
    <property type="match status" value="1"/>
</dbReference>
<dbReference type="Gene3D" id="2.40.50.100">
    <property type="match status" value="1"/>
</dbReference>
<reference evidence="1" key="1">
    <citation type="submission" date="2018-06" db="EMBL/GenBank/DDBJ databases">
        <authorList>
            <person name="Zhirakovskaya E."/>
        </authorList>
    </citation>
    <scope>NUCLEOTIDE SEQUENCE</scope>
</reference>
<dbReference type="Pfam" id="PF01016">
    <property type="entry name" value="Ribosomal_L27"/>
    <property type="match status" value="1"/>
</dbReference>
<accession>A0A3B1D4Q1</accession>
<dbReference type="EMBL" id="UOGJ01000138">
    <property type="protein sequence ID" value="VAX37846.1"/>
    <property type="molecule type" value="Genomic_DNA"/>
</dbReference>